<dbReference type="GO" id="GO:0006355">
    <property type="term" value="P:regulation of DNA-templated transcription"/>
    <property type="evidence" value="ECO:0007669"/>
    <property type="project" value="InterPro"/>
</dbReference>
<keyword evidence="2" id="KW-1185">Reference proteome</keyword>
<proteinExistence type="predicted"/>
<name>A0A9X1NTC2_9HYPH</name>
<evidence type="ECO:0000313" key="2">
    <source>
        <dbReference type="Proteomes" id="UP001139089"/>
    </source>
</evidence>
<accession>A0A9X1NTC2</accession>
<dbReference type="InterPro" id="IPR010985">
    <property type="entry name" value="Ribbon_hlx_hlx"/>
</dbReference>
<gene>
    <name evidence="1" type="ORF">LRX75_08065</name>
</gene>
<dbReference type="Proteomes" id="UP001139089">
    <property type="component" value="Unassembled WGS sequence"/>
</dbReference>
<dbReference type="AlphaFoldDB" id="A0A9X1NTC2"/>
<dbReference type="InterPro" id="IPR038296">
    <property type="entry name" value="ParD_sf"/>
</dbReference>
<organism evidence="1 2">
    <name type="scientific">Rhizobium quercicola</name>
    <dbReference type="NCBI Taxonomy" id="2901226"/>
    <lineage>
        <taxon>Bacteria</taxon>
        <taxon>Pseudomonadati</taxon>
        <taxon>Pseudomonadota</taxon>
        <taxon>Alphaproteobacteria</taxon>
        <taxon>Hyphomicrobiales</taxon>
        <taxon>Rhizobiaceae</taxon>
        <taxon>Rhizobium/Agrobacterium group</taxon>
        <taxon>Rhizobium</taxon>
    </lineage>
</organism>
<comment type="caution">
    <text evidence="1">The sequence shown here is derived from an EMBL/GenBank/DDBJ whole genome shotgun (WGS) entry which is preliminary data.</text>
</comment>
<dbReference type="Gene3D" id="6.10.10.120">
    <property type="entry name" value="Antitoxin ParD1-like"/>
    <property type="match status" value="1"/>
</dbReference>
<protein>
    <submittedName>
        <fullName evidence="1">Type II toxin-antitoxin system ParD family antitoxin</fullName>
    </submittedName>
</protein>
<sequence>MQAFRITLPDDMAMLVKEKVASGEYATESDVFREGLMTIATQDAAFETWLHDEVLPTVDALSREPGRTMSAEESWAAIKDHIDRSSFKDKP</sequence>
<reference evidence="1" key="1">
    <citation type="submission" date="2021-12" db="EMBL/GenBank/DDBJ databases">
        <authorList>
            <person name="Li Y."/>
        </authorList>
    </citation>
    <scope>NUCLEOTIDE SEQUENCE</scope>
    <source>
        <strain evidence="1">DKSPLA3</strain>
    </source>
</reference>
<dbReference type="RefSeq" id="WP_231813337.1">
    <property type="nucleotide sequence ID" value="NZ_JAJOZR010000004.1"/>
</dbReference>
<dbReference type="SUPFAM" id="SSF47598">
    <property type="entry name" value="Ribbon-helix-helix"/>
    <property type="match status" value="1"/>
</dbReference>
<evidence type="ECO:0000313" key="1">
    <source>
        <dbReference type="EMBL" id="MCD7108996.1"/>
    </source>
</evidence>
<dbReference type="EMBL" id="JAJOZR010000004">
    <property type="protein sequence ID" value="MCD7108996.1"/>
    <property type="molecule type" value="Genomic_DNA"/>
</dbReference>